<dbReference type="PRINTS" id="PR00455">
    <property type="entry name" value="HTHTETR"/>
</dbReference>
<dbReference type="PANTHER" id="PTHR30055">
    <property type="entry name" value="HTH-TYPE TRANSCRIPTIONAL REGULATOR RUTR"/>
    <property type="match status" value="1"/>
</dbReference>
<dbReference type="RefSeq" id="WP_166232085.1">
    <property type="nucleotide sequence ID" value="NZ_CP049865.1"/>
</dbReference>
<dbReference type="GO" id="GO:0000976">
    <property type="term" value="F:transcription cis-regulatory region binding"/>
    <property type="evidence" value="ECO:0007669"/>
    <property type="project" value="TreeGrafter"/>
</dbReference>
<evidence type="ECO:0000256" key="2">
    <source>
        <dbReference type="ARBA" id="ARBA00023125"/>
    </source>
</evidence>
<dbReference type="InterPro" id="IPR050109">
    <property type="entry name" value="HTH-type_TetR-like_transc_reg"/>
</dbReference>
<evidence type="ECO:0000313" key="6">
    <source>
        <dbReference type="EMBL" id="QIK71562.1"/>
    </source>
</evidence>
<proteinExistence type="predicted"/>
<dbReference type="Pfam" id="PF00440">
    <property type="entry name" value="TetR_N"/>
    <property type="match status" value="1"/>
</dbReference>
<dbReference type="PROSITE" id="PS50977">
    <property type="entry name" value="HTH_TETR_2"/>
    <property type="match status" value="1"/>
</dbReference>
<keyword evidence="1" id="KW-0805">Transcription regulation</keyword>
<dbReference type="KEGG" id="prv:G7070_03835"/>
<dbReference type="SUPFAM" id="SSF46689">
    <property type="entry name" value="Homeodomain-like"/>
    <property type="match status" value="1"/>
</dbReference>
<evidence type="ECO:0000313" key="7">
    <source>
        <dbReference type="Proteomes" id="UP000501058"/>
    </source>
</evidence>
<keyword evidence="7" id="KW-1185">Reference proteome</keyword>
<organism evidence="6 7">
    <name type="scientific">Propioniciclava coleopterorum</name>
    <dbReference type="NCBI Taxonomy" id="2714937"/>
    <lineage>
        <taxon>Bacteria</taxon>
        <taxon>Bacillati</taxon>
        <taxon>Actinomycetota</taxon>
        <taxon>Actinomycetes</taxon>
        <taxon>Propionibacteriales</taxon>
        <taxon>Propionibacteriaceae</taxon>
        <taxon>Propioniciclava</taxon>
    </lineage>
</organism>
<feature type="domain" description="HTH tetR-type" evidence="5">
    <location>
        <begin position="15"/>
        <end position="75"/>
    </location>
</feature>
<protein>
    <submittedName>
        <fullName evidence="6">TetR/AcrR family transcriptional regulator</fullName>
    </submittedName>
</protein>
<dbReference type="GO" id="GO:0003700">
    <property type="term" value="F:DNA-binding transcription factor activity"/>
    <property type="evidence" value="ECO:0007669"/>
    <property type="project" value="TreeGrafter"/>
</dbReference>
<keyword evidence="2 4" id="KW-0238">DNA-binding</keyword>
<gene>
    <name evidence="6" type="ORF">G7070_03835</name>
</gene>
<evidence type="ECO:0000256" key="3">
    <source>
        <dbReference type="ARBA" id="ARBA00023163"/>
    </source>
</evidence>
<dbReference type="InterPro" id="IPR009057">
    <property type="entry name" value="Homeodomain-like_sf"/>
</dbReference>
<evidence type="ECO:0000256" key="1">
    <source>
        <dbReference type="ARBA" id="ARBA00023015"/>
    </source>
</evidence>
<sequence>MSTVRVLGRRERNKAEKLRRIAESAARLFAAQGYARTTTQQVALAADVAEGTVFRYAATKPELLLMVLNEQLLPLVASGRASASAASSVGEAVLDLMEPLIDLAEQQPDNAAPFLREVLFGDDGPHRRESLALVDDVVASIADVLAPHLDADAAGLGVDEAARFVFSALVNEVMRGAVGRAPADSRGVLRARVGVLLRGLGVTDAAPRPVVVPAS</sequence>
<dbReference type="EMBL" id="CP049865">
    <property type="protein sequence ID" value="QIK71562.1"/>
    <property type="molecule type" value="Genomic_DNA"/>
</dbReference>
<dbReference type="InterPro" id="IPR001647">
    <property type="entry name" value="HTH_TetR"/>
</dbReference>
<dbReference type="Proteomes" id="UP000501058">
    <property type="component" value="Chromosome"/>
</dbReference>
<dbReference type="AlphaFoldDB" id="A0A6G7Y419"/>
<reference evidence="6 7" key="1">
    <citation type="submission" date="2020-03" db="EMBL/GenBank/DDBJ databases">
        <title>Propioniciclava sp. nov., isolated from Hydrophilus acuminatus.</title>
        <authorList>
            <person name="Hyun D.-W."/>
            <person name="Bae J.-W."/>
        </authorList>
    </citation>
    <scope>NUCLEOTIDE SEQUENCE [LARGE SCALE GENOMIC DNA]</scope>
    <source>
        <strain evidence="6 7">HDW11</strain>
    </source>
</reference>
<dbReference type="Gene3D" id="1.10.357.10">
    <property type="entry name" value="Tetracycline Repressor, domain 2"/>
    <property type="match status" value="1"/>
</dbReference>
<feature type="DNA-binding region" description="H-T-H motif" evidence="4">
    <location>
        <begin position="38"/>
        <end position="57"/>
    </location>
</feature>
<keyword evidence="3" id="KW-0804">Transcription</keyword>
<evidence type="ECO:0000256" key="4">
    <source>
        <dbReference type="PROSITE-ProRule" id="PRU00335"/>
    </source>
</evidence>
<dbReference type="PANTHER" id="PTHR30055:SF234">
    <property type="entry name" value="HTH-TYPE TRANSCRIPTIONAL REGULATOR BETI"/>
    <property type="match status" value="1"/>
</dbReference>
<accession>A0A6G7Y419</accession>
<evidence type="ECO:0000259" key="5">
    <source>
        <dbReference type="PROSITE" id="PS50977"/>
    </source>
</evidence>
<name>A0A6G7Y419_9ACTN</name>